<keyword evidence="5 6" id="KW-0472">Membrane</keyword>
<dbReference type="PANTHER" id="PTHR43243:SF4">
    <property type="entry name" value="CATIONIC AMINO ACID TRANSPORTER 4"/>
    <property type="match status" value="1"/>
</dbReference>
<dbReference type="GO" id="GO:0015171">
    <property type="term" value="F:amino acid transmembrane transporter activity"/>
    <property type="evidence" value="ECO:0007669"/>
    <property type="project" value="TreeGrafter"/>
</dbReference>
<evidence type="ECO:0000256" key="6">
    <source>
        <dbReference type="SAM" id="Phobius"/>
    </source>
</evidence>
<feature type="transmembrane region" description="Helical" evidence="6">
    <location>
        <begin position="215"/>
        <end position="234"/>
    </location>
</feature>
<feature type="transmembrane region" description="Helical" evidence="6">
    <location>
        <begin position="154"/>
        <end position="173"/>
    </location>
</feature>
<feature type="transmembrane region" description="Helical" evidence="6">
    <location>
        <begin position="90"/>
        <end position="108"/>
    </location>
</feature>
<feature type="transmembrane region" description="Helical" evidence="6">
    <location>
        <begin position="26"/>
        <end position="47"/>
    </location>
</feature>
<dbReference type="Pfam" id="PF13520">
    <property type="entry name" value="AA_permease_2"/>
    <property type="match status" value="1"/>
</dbReference>
<gene>
    <name evidence="7" type="ORF">DL897_02950</name>
</gene>
<feature type="transmembrane region" description="Helical" evidence="6">
    <location>
        <begin position="355"/>
        <end position="372"/>
    </location>
</feature>
<evidence type="ECO:0000313" key="7">
    <source>
        <dbReference type="EMBL" id="RAL27013.1"/>
    </source>
</evidence>
<dbReference type="PIRSF" id="PIRSF006060">
    <property type="entry name" value="AA_transporter"/>
    <property type="match status" value="1"/>
</dbReference>
<dbReference type="Gene3D" id="1.20.1740.10">
    <property type="entry name" value="Amino acid/polyamine transporter I"/>
    <property type="match status" value="1"/>
</dbReference>
<dbReference type="AlphaFoldDB" id="A0A364K9P6"/>
<dbReference type="PANTHER" id="PTHR43243">
    <property type="entry name" value="INNER MEMBRANE TRANSPORTER YGJI-RELATED"/>
    <property type="match status" value="1"/>
</dbReference>
<sequence>MNLFRKKSIQTLLQQSGKGVTLRRNLGAFDLTFLGIGAIIGTGIFVLTGEGALTAGPGLVVSFIIAGITCALAAFAYAEFASMVPISGSAYTYTYVTIGEFLAWVIGWDLVLEYSLAVSAVSSGWSGYFQSFIAGFGLELPKALTGAYNAAEGTVINLPAFLIVMLITFLLSLGIRESKLVNNIMVVLKLAVVALVIFVGVAYVKPENWSPFAPYGFSGIGAAAAVVFFAYLGFDAVSSAAEETINPGKDLPKGIMWSLGICTILYVVVTLVVTGSMPFLNFKGHEDAPVSYVFKFVGQDWVAGMIDLGAVIGMMTVMLVMLYGQIRIGYAMSRDGLLPKFFSTVHPKLRTPYKATWFCGTVCALFGALVPLGELSRLVNLGTLAAFVIISIAVIILRKTQPNLERKFRCPGVPWLPILAVIACVYLMVQLPWGTWLRFLIWWAIGIVVYFAYSVRKSKLNHDD</sequence>
<organism evidence="7 8">
    <name type="scientific">Thermoflavimicrobium daqui</name>
    <dbReference type="NCBI Taxonomy" id="2137476"/>
    <lineage>
        <taxon>Bacteria</taxon>
        <taxon>Bacillati</taxon>
        <taxon>Bacillota</taxon>
        <taxon>Bacilli</taxon>
        <taxon>Bacillales</taxon>
        <taxon>Thermoactinomycetaceae</taxon>
        <taxon>Thermoflavimicrobium</taxon>
    </lineage>
</organism>
<feature type="transmembrane region" description="Helical" evidence="6">
    <location>
        <begin position="180"/>
        <end position="203"/>
    </location>
</feature>
<keyword evidence="8" id="KW-1185">Reference proteome</keyword>
<keyword evidence="3 6" id="KW-0812">Transmembrane</keyword>
<reference evidence="7 8" key="1">
    <citation type="submission" date="2018-06" db="EMBL/GenBank/DDBJ databases">
        <title>Thermoflavimicrobium daqus sp. nov., a thermophilic microbe isolated from Moutai-flavour Daqu.</title>
        <authorList>
            <person name="Wang X."/>
            <person name="Zhou H."/>
        </authorList>
    </citation>
    <scope>NUCLEOTIDE SEQUENCE [LARGE SCALE GENOMIC DNA]</scope>
    <source>
        <strain evidence="7 8">FBKL4.011</strain>
    </source>
</reference>
<keyword evidence="2" id="KW-0813">Transport</keyword>
<reference evidence="7 8" key="2">
    <citation type="submission" date="2018-06" db="EMBL/GenBank/DDBJ databases">
        <authorList>
            <person name="Zhirakovskaya E."/>
        </authorList>
    </citation>
    <scope>NUCLEOTIDE SEQUENCE [LARGE SCALE GENOMIC DNA]</scope>
    <source>
        <strain evidence="7 8">FBKL4.011</strain>
    </source>
</reference>
<dbReference type="EMBL" id="QJKK01000001">
    <property type="protein sequence ID" value="RAL27013.1"/>
    <property type="molecule type" value="Genomic_DNA"/>
</dbReference>
<proteinExistence type="predicted"/>
<dbReference type="RefSeq" id="WP_113657618.1">
    <property type="nucleotide sequence ID" value="NZ_KZ845663.1"/>
</dbReference>
<feature type="transmembrane region" description="Helical" evidence="6">
    <location>
        <begin position="255"/>
        <end position="281"/>
    </location>
</feature>
<evidence type="ECO:0000256" key="5">
    <source>
        <dbReference type="ARBA" id="ARBA00023136"/>
    </source>
</evidence>
<evidence type="ECO:0000313" key="8">
    <source>
        <dbReference type="Proteomes" id="UP000251213"/>
    </source>
</evidence>
<name>A0A364K9P6_9BACL</name>
<feature type="transmembrane region" description="Helical" evidence="6">
    <location>
        <begin position="59"/>
        <end position="78"/>
    </location>
</feature>
<feature type="transmembrane region" description="Helical" evidence="6">
    <location>
        <begin position="435"/>
        <end position="453"/>
    </location>
</feature>
<accession>A0A364K9P6</accession>
<feature type="transmembrane region" description="Helical" evidence="6">
    <location>
        <begin position="410"/>
        <end position="429"/>
    </location>
</feature>
<evidence type="ECO:0000256" key="2">
    <source>
        <dbReference type="ARBA" id="ARBA00022448"/>
    </source>
</evidence>
<dbReference type="OrthoDB" id="9762947at2"/>
<feature type="transmembrane region" description="Helical" evidence="6">
    <location>
        <begin position="378"/>
        <end position="398"/>
    </location>
</feature>
<evidence type="ECO:0000256" key="3">
    <source>
        <dbReference type="ARBA" id="ARBA00022692"/>
    </source>
</evidence>
<dbReference type="GO" id="GO:0016020">
    <property type="term" value="C:membrane"/>
    <property type="evidence" value="ECO:0007669"/>
    <property type="project" value="UniProtKB-SubCell"/>
</dbReference>
<feature type="transmembrane region" description="Helical" evidence="6">
    <location>
        <begin position="301"/>
        <end position="324"/>
    </location>
</feature>
<evidence type="ECO:0000256" key="1">
    <source>
        <dbReference type="ARBA" id="ARBA00004141"/>
    </source>
</evidence>
<protein>
    <submittedName>
        <fullName evidence="7">Amino acid permease</fullName>
    </submittedName>
</protein>
<comment type="caution">
    <text evidence="7">The sequence shown here is derived from an EMBL/GenBank/DDBJ whole genome shotgun (WGS) entry which is preliminary data.</text>
</comment>
<keyword evidence="4 6" id="KW-1133">Transmembrane helix</keyword>
<dbReference type="Proteomes" id="UP000251213">
    <property type="component" value="Unassembled WGS sequence"/>
</dbReference>
<dbReference type="InterPro" id="IPR002293">
    <property type="entry name" value="AA/rel_permease1"/>
</dbReference>
<comment type="subcellular location">
    <subcellularLocation>
        <location evidence="1">Membrane</location>
        <topology evidence="1">Multi-pass membrane protein</topology>
    </subcellularLocation>
</comment>
<evidence type="ECO:0000256" key="4">
    <source>
        <dbReference type="ARBA" id="ARBA00022989"/>
    </source>
</evidence>